<evidence type="ECO:0000256" key="24">
    <source>
        <dbReference type="ARBA" id="ARBA00046376"/>
    </source>
</evidence>
<evidence type="ECO:0000313" key="28">
    <source>
        <dbReference type="Proteomes" id="UP001055955"/>
    </source>
</evidence>
<evidence type="ECO:0000256" key="11">
    <source>
        <dbReference type="ARBA" id="ARBA00044884"/>
    </source>
</evidence>
<feature type="transmembrane region" description="Helical" evidence="25">
    <location>
        <begin position="215"/>
        <end position="239"/>
    </location>
</feature>
<keyword evidence="4 25" id="KW-0812">Transmembrane</keyword>
<dbReference type="SUPFAM" id="SSF103473">
    <property type="entry name" value="MFS general substrate transporter"/>
    <property type="match status" value="1"/>
</dbReference>
<keyword evidence="3" id="KW-0813">Transport</keyword>
<evidence type="ECO:0000256" key="12">
    <source>
        <dbReference type="ARBA" id="ARBA00044891"/>
    </source>
</evidence>
<evidence type="ECO:0000256" key="8">
    <source>
        <dbReference type="ARBA" id="ARBA00044876"/>
    </source>
</evidence>
<evidence type="ECO:0000256" key="16">
    <source>
        <dbReference type="ARBA" id="ARBA00044900"/>
    </source>
</evidence>
<dbReference type="PANTHER" id="PTHR23512">
    <property type="entry name" value="MAJOR FACILITATOR SUPERFAMILY DOMAIN-CONTAINING PROTEIN 1"/>
    <property type="match status" value="1"/>
</dbReference>
<comment type="subcellular location">
    <subcellularLocation>
        <location evidence="1">Lysosome membrane</location>
        <topology evidence="1">Multi-pass membrane protein</topology>
    </subcellularLocation>
</comment>
<evidence type="ECO:0000256" key="18">
    <source>
        <dbReference type="ARBA" id="ARBA00044912"/>
    </source>
</evidence>
<comment type="catalytic activity">
    <reaction evidence="13">
        <text>L-alpha-aminoacyl-L-lysine(out) = L-alpha-aminoacyl-L-lysine(in)</text>
        <dbReference type="Rhea" id="RHEA:79383"/>
        <dbReference type="ChEBI" id="CHEBI:229966"/>
    </reaction>
</comment>
<dbReference type="InterPro" id="IPR036259">
    <property type="entry name" value="MFS_trans_sf"/>
</dbReference>
<evidence type="ECO:0000256" key="21">
    <source>
        <dbReference type="ARBA" id="ARBA00044985"/>
    </source>
</evidence>
<comment type="catalytic activity">
    <reaction evidence="10">
        <text>L-alpha-aminoacyl-L-arginine(out) = L-alpha-aminoacyl-L-arginine(in)</text>
        <dbReference type="Rhea" id="RHEA:79367"/>
        <dbReference type="ChEBI" id="CHEBI:229968"/>
    </reaction>
</comment>
<comment type="catalytic activity">
    <reaction evidence="19">
        <text>L-alanyl-L-lysine(out) = L-alanyl-L-lysine(in)</text>
        <dbReference type="Rhea" id="RHEA:79415"/>
        <dbReference type="ChEBI" id="CHEBI:192470"/>
    </reaction>
</comment>
<dbReference type="RefSeq" id="WP_258567930.1">
    <property type="nucleotide sequence ID" value="NZ_CP092900.1"/>
</dbReference>
<evidence type="ECO:0000256" key="23">
    <source>
        <dbReference type="ARBA" id="ARBA00045709"/>
    </source>
</evidence>
<evidence type="ECO:0000313" key="27">
    <source>
        <dbReference type="EMBL" id="UTC24146.1"/>
    </source>
</evidence>
<evidence type="ECO:0000256" key="22">
    <source>
        <dbReference type="ARBA" id="ARBA00045018"/>
    </source>
</evidence>
<evidence type="ECO:0000256" key="17">
    <source>
        <dbReference type="ARBA" id="ARBA00044903"/>
    </source>
</evidence>
<feature type="transmembrane region" description="Helical" evidence="25">
    <location>
        <begin position="108"/>
        <end position="128"/>
    </location>
</feature>
<protein>
    <recommendedName>
        <fullName evidence="21">Lysosomal dipeptide transporter MFSD1</fullName>
    </recommendedName>
    <alternativeName>
        <fullName evidence="22">Major facilitator superfamily domain-containing protein 1</fullName>
    </alternativeName>
</protein>
<feature type="transmembrane region" description="Helical" evidence="25">
    <location>
        <begin position="259"/>
        <end position="280"/>
    </location>
</feature>
<comment type="catalytic activity">
    <reaction evidence="16">
        <text>L-lysyl-L-lysine(out) = L-lysyl-L-lysine(in)</text>
        <dbReference type="Rhea" id="RHEA:79403"/>
        <dbReference type="ChEBI" id="CHEBI:229956"/>
    </reaction>
</comment>
<comment type="catalytic activity">
    <reaction evidence="20">
        <text>L-lysyl-glycine(out) = L-lysyl-glycine(in)</text>
        <dbReference type="Rhea" id="RHEA:79407"/>
        <dbReference type="ChEBI" id="CHEBI:191202"/>
    </reaction>
</comment>
<organism evidence="27 28">
    <name type="scientific">Candidatus Comchoanobacter bicostacola</name>
    <dbReference type="NCBI Taxonomy" id="2919598"/>
    <lineage>
        <taxon>Bacteria</taxon>
        <taxon>Pseudomonadati</taxon>
        <taxon>Pseudomonadota</taxon>
        <taxon>Gammaproteobacteria</taxon>
        <taxon>Candidatus Comchoanobacterales</taxon>
        <taxon>Candidatus Comchoanobacteraceae</taxon>
        <taxon>Candidatus Comchoanobacter</taxon>
    </lineage>
</organism>
<evidence type="ECO:0000256" key="3">
    <source>
        <dbReference type="ARBA" id="ARBA00022448"/>
    </source>
</evidence>
<accession>A0ABY5DJV2</accession>
<evidence type="ECO:0000256" key="20">
    <source>
        <dbReference type="ARBA" id="ARBA00044924"/>
    </source>
</evidence>
<comment type="catalytic activity">
    <reaction evidence="14">
        <text>L-aspartyl-L-lysine(out) = L-aspartyl-L-lysine(in)</text>
        <dbReference type="Rhea" id="RHEA:79411"/>
        <dbReference type="ChEBI" id="CHEBI:229953"/>
    </reaction>
</comment>
<gene>
    <name evidence="27" type="ORF">MMH89_02770</name>
</gene>
<keyword evidence="7" id="KW-0458">Lysosome</keyword>
<dbReference type="CDD" id="cd06174">
    <property type="entry name" value="MFS"/>
    <property type="match status" value="1"/>
</dbReference>
<feature type="transmembrane region" description="Helical" evidence="25">
    <location>
        <begin position="385"/>
        <end position="409"/>
    </location>
</feature>
<feature type="transmembrane region" description="Helical" evidence="25">
    <location>
        <begin position="292"/>
        <end position="312"/>
    </location>
</feature>
<dbReference type="InterPro" id="IPR011701">
    <property type="entry name" value="MFS"/>
</dbReference>
<feature type="transmembrane region" description="Helical" evidence="25">
    <location>
        <begin position="177"/>
        <end position="194"/>
    </location>
</feature>
<evidence type="ECO:0000256" key="19">
    <source>
        <dbReference type="ARBA" id="ARBA00044919"/>
    </source>
</evidence>
<dbReference type="PANTHER" id="PTHR23512:SF3">
    <property type="entry name" value="MAJOR FACILITATOR SUPERFAMILY DOMAIN-CONTAINING PROTEIN 1"/>
    <property type="match status" value="1"/>
</dbReference>
<keyword evidence="6 25" id="KW-0472">Membrane</keyword>
<comment type="catalytic activity">
    <reaction evidence="12">
        <text>L-lysyl-L-alpha-amino acid(out) = L-lysyl-L-alpha-amino acid(in)</text>
        <dbReference type="Rhea" id="RHEA:79387"/>
        <dbReference type="ChEBI" id="CHEBI:229965"/>
    </reaction>
</comment>
<comment type="catalytic activity">
    <reaction evidence="11">
        <text>L-alpha-aminoacyl-L-histidine(out) = L-alpha-aminoacyl-L-histidine(in)</text>
        <dbReference type="Rhea" id="RHEA:79375"/>
        <dbReference type="ChEBI" id="CHEBI:229967"/>
    </reaction>
</comment>
<feature type="transmembrane region" description="Helical" evidence="25">
    <location>
        <begin position="140"/>
        <end position="157"/>
    </location>
</feature>
<dbReference type="Pfam" id="PF07690">
    <property type="entry name" value="MFS_1"/>
    <property type="match status" value="2"/>
</dbReference>
<evidence type="ECO:0000259" key="26">
    <source>
        <dbReference type="PROSITE" id="PS50850"/>
    </source>
</evidence>
<dbReference type="InterPro" id="IPR052187">
    <property type="entry name" value="MFSD1"/>
</dbReference>
<comment type="catalytic activity">
    <reaction evidence="15">
        <text>L-arginyl-L-alpha-amino acid(out) = L-arginyl-L-alpha-amino acid(in)</text>
        <dbReference type="Rhea" id="RHEA:79371"/>
        <dbReference type="ChEBI" id="CHEBI:84315"/>
    </reaction>
</comment>
<evidence type="ECO:0000256" key="9">
    <source>
        <dbReference type="ARBA" id="ARBA00044878"/>
    </source>
</evidence>
<reference evidence="27 28" key="1">
    <citation type="journal article" date="2022" name="Nat. Microbiol.">
        <title>The microbiome of a bacterivorous marine choanoflagellate contains a resource-demanding obligate bacterial associate.</title>
        <authorList>
            <person name="Needham D.M."/>
            <person name="Poirier C."/>
            <person name="Bachy C."/>
            <person name="George E.E."/>
            <person name="Wilken S."/>
            <person name="Yung C.C.M."/>
            <person name="Limardo A.J."/>
            <person name="Morando M."/>
            <person name="Sudek L."/>
            <person name="Malmstrom R.R."/>
            <person name="Keeling P.J."/>
            <person name="Santoro A.E."/>
            <person name="Worden A.Z."/>
        </authorList>
    </citation>
    <scope>NUCLEOTIDE SEQUENCE [LARGE SCALE GENOMIC DNA]</scope>
    <source>
        <strain evidence="27 28">Comchoano-1</strain>
    </source>
</reference>
<dbReference type="EMBL" id="CP092900">
    <property type="protein sequence ID" value="UTC24146.1"/>
    <property type="molecule type" value="Genomic_DNA"/>
</dbReference>
<dbReference type="Proteomes" id="UP001055955">
    <property type="component" value="Chromosome"/>
</dbReference>
<comment type="catalytic activity">
    <reaction evidence="9">
        <text>L-histidyl-glycine(out) = L-histidyl-glycine(in)</text>
        <dbReference type="Rhea" id="RHEA:79395"/>
        <dbReference type="ChEBI" id="CHEBI:229957"/>
    </reaction>
</comment>
<feature type="domain" description="Major facilitator superfamily (MFS) profile" evidence="26">
    <location>
        <begin position="18"/>
        <end position="414"/>
    </location>
</feature>
<comment type="catalytic activity">
    <reaction evidence="8">
        <text>L-lysyl-L-alanine(out) = L-lysyl-L-alanine(in)</text>
        <dbReference type="Rhea" id="RHEA:79399"/>
        <dbReference type="ChEBI" id="CHEBI:229954"/>
    </reaction>
</comment>
<evidence type="ECO:0000256" key="2">
    <source>
        <dbReference type="ARBA" id="ARBA00008335"/>
    </source>
</evidence>
<evidence type="ECO:0000256" key="15">
    <source>
        <dbReference type="ARBA" id="ARBA00044899"/>
    </source>
</evidence>
<evidence type="ECO:0000256" key="25">
    <source>
        <dbReference type="SAM" id="Phobius"/>
    </source>
</evidence>
<evidence type="ECO:0000256" key="6">
    <source>
        <dbReference type="ARBA" id="ARBA00023136"/>
    </source>
</evidence>
<evidence type="ECO:0000256" key="14">
    <source>
        <dbReference type="ARBA" id="ARBA00044898"/>
    </source>
</evidence>
<name>A0ABY5DJV2_9GAMM</name>
<proteinExistence type="inferred from homology"/>
<sequence>MKSFADPENNTPLFLAWLVTLTVASFYMYEYFLRVLPSVMISYFVGTFGATIDQISQIETSYYWTYVPLQIFVGTILDIYGVRRPLFIALSSCIIGNTLFSFNHGLEWLILGRALIGFGSAFGFVAVLKTANLWLPKKHFPIAIGIATAMGSFGAIMGKAATAKMITSFGVTPSMDIITTVGIALTAITFMLVYDRETKFKTRPKNKKVKSFFKTLSTVLSNSQIWIIGFVGMLLYLPTQILGLWDISFLTSAYKIPPSQAAMIATSIYWGWIIGSPLVGYISEYIQNKINIIIFGSIGAAISLYLLIYHPVHNVNTLSVLLFLLGLFSSVEILVFDLAANICRRSQTGTAVAITNMLIMLGGYLQYLIAYVLKSSQSDIGSYSVQAFQSAFSILPLGVITALLLSLFIKQPDKRGKIDD</sequence>
<keyword evidence="5 25" id="KW-1133">Transmembrane helix</keyword>
<evidence type="ECO:0000256" key="4">
    <source>
        <dbReference type="ARBA" id="ARBA00022692"/>
    </source>
</evidence>
<evidence type="ECO:0000256" key="13">
    <source>
        <dbReference type="ARBA" id="ARBA00044893"/>
    </source>
</evidence>
<dbReference type="Gene3D" id="1.20.1250.20">
    <property type="entry name" value="MFS general substrate transporter like domains"/>
    <property type="match status" value="2"/>
</dbReference>
<evidence type="ECO:0000256" key="10">
    <source>
        <dbReference type="ARBA" id="ARBA00044881"/>
    </source>
</evidence>
<dbReference type="PROSITE" id="PS50850">
    <property type="entry name" value="MFS"/>
    <property type="match status" value="1"/>
</dbReference>
<comment type="catalytic activity">
    <reaction evidence="18">
        <text>L-histidyl-L-alpha-amino acid(out) = L-histidyl-L-alpha-amino acid(in)</text>
        <dbReference type="Rhea" id="RHEA:79379"/>
        <dbReference type="ChEBI" id="CHEBI:229964"/>
    </reaction>
</comment>
<evidence type="ECO:0000256" key="1">
    <source>
        <dbReference type="ARBA" id="ARBA00004155"/>
    </source>
</evidence>
<evidence type="ECO:0000256" key="7">
    <source>
        <dbReference type="ARBA" id="ARBA00023228"/>
    </source>
</evidence>
<comment type="subunit">
    <text evidence="24">Homodimer. Interacts with lysosomal protein GLMP (via lumenal domain); the interaction starts while both proteins are still in the endoplasmic reticulum and is required for stabilization of MFSD1 in lysosomes but has no direct effect on its targeting to lysosomes or transporter activity.</text>
</comment>
<evidence type="ECO:0000256" key="5">
    <source>
        <dbReference type="ARBA" id="ARBA00022989"/>
    </source>
</evidence>
<keyword evidence="28" id="KW-1185">Reference proteome</keyword>
<comment type="function">
    <text evidence="23">Lysosomal dipeptide uniporter that selectively exports lysine, arginine or histidine-containing dipeptides with a net positive charge from the lysosome lumen into the cytosol. Could play a role in a specific type of protein O-glycosylation indirectly regulating macrophages migration and tissue invasion. Also essential for liver homeostasis.</text>
</comment>
<dbReference type="InterPro" id="IPR020846">
    <property type="entry name" value="MFS_dom"/>
</dbReference>
<comment type="catalytic activity">
    <reaction evidence="17">
        <text>L-arginyl-glycine(out) = L-arginyl-glycine(in)</text>
        <dbReference type="Rhea" id="RHEA:79391"/>
        <dbReference type="ChEBI" id="CHEBI:229955"/>
    </reaction>
</comment>
<feature type="transmembrane region" description="Helical" evidence="25">
    <location>
        <begin position="318"/>
        <end position="339"/>
    </location>
</feature>
<feature type="transmembrane region" description="Helical" evidence="25">
    <location>
        <begin position="351"/>
        <end position="373"/>
    </location>
</feature>
<feature type="transmembrane region" description="Helical" evidence="25">
    <location>
        <begin position="12"/>
        <end position="29"/>
    </location>
</feature>
<comment type="similarity">
    <text evidence="2">Belongs to the major facilitator superfamily.</text>
</comment>